<evidence type="ECO:0000256" key="7">
    <source>
        <dbReference type="RuleBase" id="RU365085"/>
    </source>
</evidence>
<comment type="subunit">
    <text evidence="7">Component of the dolichol-phosphate mannose (DPM) synthase complex.</text>
</comment>
<keyword evidence="3 7" id="KW-0812">Transmembrane</keyword>
<evidence type="ECO:0000313" key="9">
    <source>
        <dbReference type="Proteomes" id="UP001168972"/>
    </source>
</evidence>
<comment type="similarity">
    <text evidence="2 7">Belongs to the DPM3 family.</text>
</comment>
<proteinExistence type="inferred from homology"/>
<evidence type="ECO:0000256" key="2">
    <source>
        <dbReference type="ARBA" id="ARBA00010430"/>
    </source>
</evidence>
<reference evidence="8" key="2">
    <citation type="submission" date="2023-03" db="EMBL/GenBank/DDBJ databases">
        <authorList>
            <person name="Inwood S.N."/>
            <person name="Skelly J.G."/>
            <person name="Guhlin J."/>
            <person name="Harrop T.W.R."/>
            <person name="Goldson S.G."/>
            <person name="Dearden P.K."/>
        </authorList>
    </citation>
    <scope>NUCLEOTIDE SEQUENCE</scope>
    <source>
        <strain evidence="8">Lincoln</strain>
        <tissue evidence="8">Whole body</tissue>
    </source>
</reference>
<organism evidence="8 9">
    <name type="scientific">Microctonus hyperodae</name>
    <name type="common">Parasitoid wasp</name>
    <dbReference type="NCBI Taxonomy" id="165561"/>
    <lineage>
        <taxon>Eukaryota</taxon>
        <taxon>Metazoa</taxon>
        <taxon>Ecdysozoa</taxon>
        <taxon>Arthropoda</taxon>
        <taxon>Hexapoda</taxon>
        <taxon>Insecta</taxon>
        <taxon>Pterygota</taxon>
        <taxon>Neoptera</taxon>
        <taxon>Endopterygota</taxon>
        <taxon>Hymenoptera</taxon>
        <taxon>Apocrita</taxon>
        <taxon>Ichneumonoidea</taxon>
        <taxon>Braconidae</taxon>
        <taxon>Euphorinae</taxon>
        <taxon>Microctonus</taxon>
    </lineage>
</organism>
<name>A0AA39KGM2_MICHY</name>
<dbReference type="Pfam" id="PF08285">
    <property type="entry name" value="DPM3"/>
    <property type="match status" value="1"/>
</dbReference>
<dbReference type="GO" id="GO:0033185">
    <property type="term" value="C:dolichol-phosphate-mannose synthase complex"/>
    <property type="evidence" value="ECO:0007669"/>
    <property type="project" value="TreeGrafter"/>
</dbReference>
<comment type="pathway">
    <text evidence="7">Protein modification; protein glycosylation.</text>
</comment>
<keyword evidence="9" id="KW-1185">Reference proteome</keyword>
<reference evidence="8" key="1">
    <citation type="journal article" date="2023" name="bioRxiv">
        <title>Scaffold-level genome assemblies of two parasitoid biocontrol wasps reveal the parthenogenesis mechanism and an associated novel virus.</title>
        <authorList>
            <person name="Inwood S."/>
            <person name="Skelly J."/>
            <person name="Guhlin J."/>
            <person name="Harrop T."/>
            <person name="Goldson S."/>
            <person name="Dearden P."/>
        </authorList>
    </citation>
    <scope>NUCLEOTIDE SEQUENCE</scope>
    <source>
        <strain evidence="8">Lincoln</strain>
        <tissue evidence="8">Whole body</tissue>
    </source>
</reference>
<comment type="function">
    <text evidence="7">Stabilizer subunit of the dolichol-phosphate mannose (DPM) synthase complex; tethers catalytic subunit to the ER.</text>
</comment>
<dbReference type="PANTHER" id="PTHR16433">
    <property type="entry name" value="DOLICHOL-PHOSPHATE MANNOSYLTRANSFERASE SUBUNIT 3"/>
    <property type="match status" value="1"/>
</dbReference>
<evidence type="ECO:0000256" key="1">
    <source>
        <dbReference type="ARBA" id="ARBA00004477"/>
    </source>
</evidence>
<comment type="caution">
    <text evidence="8">The sequence shown here is derived from an EMBL/GenBank/DDBJ whole genome shotgun (WGS) entry which is preliminary data.</text>
</comment>
<dbReference type="GO" id="GO:0005789">
    <property type="term" value="C:endoplasmic reticulum membrane"/>
    <property type="evidence" value="ECO:0007669"/>
    <property type="project" value="UniProtKB-SubCell"/>
</dbReference>
<evidence type="ECO:0000256" key="6">
    <source>
        <dbReference type="ARBA" id="ARBA00023136"/>
    </source>
</evidence>
<dbReference type="InterPro" id="IPR013174">
    <property type="entry name" value="DPM3"/>
</dbReference>
<comment type="subcellular location">
    <subcellularLocation>
        <location evidence="1 7">Endoplasmic reticulum membrane</location>
        <topology evidence="1 7">Multi-pass membrane protein</topology>
    </subcellularLocation>
</comment>
<dbReference type="AlphaFoldDB" id="A0AA39KGM2"/>
<feature type="transmembrane region" description="Helical" evidence="7">
    <location>
        <begin position="45"/>
        <end position="66"/>
    </location>
</feature>
<dbReference type="PANTHER" id="PTHR16433:SF0">
    <property type="entry name" value="DOLICHOL-PHOSPHATE MANNOSYLTRANSFERASE SUBUNIT 3"/>
    <property type="match status" value="1"/>
</dbReference>
<dbReference type="EMBL" id="JAQQBR010001835">
    <property type="protein sequence ID" value="KAK0161621.1"/>
    <property type="molecule type" value="Genomic_DNA"/>
</dbReference>
<dbReference type="GO" id="GO:0006506">
    <property type="term" value="P:GPI anchor biosynthetic process"/>
    <property type="evidence" value="ECO:0007669"/>
    <property type="project" value="TreeGrafter"/>
</dbReference>
<keyword evidence="5 7" id="KW-1133">Transmembrane helix</keyword>
<sequence length="108" mass="12591">MLLSLIQMTKLTEWLFYLFLFLGPWTAIITGTIKSPYITEYQRFILFSPVILLFLFSIYSITVVLYRTLTFNNCNEAAQQLQRHITEAQAELRIKGILQRDPAGPELM</sequence>
<keyword evidence="4 7" id="KW-0256">Endoplasmic reticulum</keyword>
<gene>
    <name evidence="8" type="ORF">PV327_010076</name>
</gene>
<protein>
    <recommendedName>
        <fullName evidence="7">Dolichol-phosphate mannosyltransferase subunit 3</fullName>
    </recommendedName>
</protein>
<keyword evidence="6 7" id="KW-0472">Membrane</keyword>
<accession>A0AA39KGM2</accession>
<evidence type="ECO:0000256" key="3">
    <source>
        <dbReference type="ARBA" id="ARBA00022692"/>
    </source>
</evidence>
<dbReference type="Proteomes" id="UP001168972">
    <property type="component" value="Unassembled WGS sequence"/>
</dbReference>
<feature type="transmembrane region" description="Helical" evidence="7">
    <location>
        <begin position="14"/>
        <end position="33"/>
    </location>
</feature>
<evidence type="ECO:0000256" key="4">
    <source>
        <dbReference type="ARBA" id="ARBA00022824"/>
    </source>
</evidence>
<evidence type="ECO:0000256" key="5">
    <source>
        <dbReference type="ARBA" id="ARBA00022989"/>
    </source>
</evidence>
<evidence type="ECO:0000313" key="8">
    <source>
        <dbReference type="EMBL" id="KAK0161621.1"/>
    </source>
</evidence>